<keyword evidence="3" id="KW-1185">Reference proteome</keyword>
<dbReference type="Pfam" id="PF12937">
    <property type="entry name" value="F-box-like"/>
    <property type="match status" value="1"/>
</dbReference>
<evidence type="ECO:0000313" key="2">
    <source>
        <dbReference type="EMBL" id="KLO09630.1"/>
    </source>
</evidence>
<evidence type="ECO:0000313" key="3">
    <source>
        <dbReference type="Proteomes" id="UP000053477"/>
    </source>
</evidence>
<sequence>MSSSLEAQEGVDAASTSRAVEEINSIVVNFFGNRNELQLPKELKKEEDEINAVTYGALLEDGVERDSDGGAGFTLVSKARRHLSHLEQLDGFLVEISSKLKEKIESACQQVDRMGSVCGLASLPSDILVHIFSLAINTSSHNVPRSLHSVRLSHVCRHFWQIITTNPLFWNEISTTPHAPEIGLVDISLQRSKDCPLDIILNTYTMPIKVRTIEVPPDVQVVFPEGIHEFVEGICSDQTLTALAHHMHRWRSLHLNFVSPDGIRTTPVLFDSIENSVFPMLQTMTAYRDSSLNAVQFQFLVKNTSNRQMAFASTWNTPTLRNLVLRECFPHSLPVDSLANVTTFDINISNYNDIVPLFSTLLKMTSLEQLCIDIARLHSLEGVALQNVGLGSVKKFTLRFTHDASENKTRCLQAMLSKLDFINATSLSFEALRSDGAEDALSLQHLLSGVLDKFPNVSNYKISTRRYKTIYSGSRSDDIPKPTSLPTFLPSNLEHLIFMCDTPLSFSDEEARKTLPMLSKLRTLTLGVHPSSRYDTKAAIDWARWLIDHVQPHNGSEGSFEKLVELKYVDSSGEYELVEEVPRDEIDTWCKKIYEWHNECERRRNRRW</sequence>
<protein>
    <recommendedName>
        <fullName evidence="1">F-box domain-containing protein</fullName>
    </recommendedName>
</protein>
<accession>A0A0H2RCR8</accession>
<gene>
    <name evidence="2" type="ORF">SCHPADRAFT_1000141</name>
</gene>
<dbReference type="InterPro" id="IPR001810">
    <property type="entry name" value="F-box_dom"/>
</dbReference>
<proteinExistence type="predicted"/>
<reference evidence="2 3" key="1">
    <citation type="submission" date="2015-04" db="EMBL/GenBank/DDBJ databases">
        <title>Complete genome sequence of Schizopora paradoxa KUC8140, a cosmopolitan wood degrader in East Asia.</title>
        <authorList>
            <consortium name="DOE Joint Genome Institute"/>
            <person name="Min B."/>
            <person name="Park H."/>
            <person name="Jang Y."/>
            <person name="Kim J.-J."/>
            <person name="Kim K.H."/>
            <person name="Pangilinan J."/>
            <person name="Lipzen A."/>
            <person name="Riley R."/>
            <person name="Grigoriev I.V."/>
            <person name="Spatafora J.W."/>
            <person name="Choi I.-G."/>
        </authorList>
    </citation>
    <scope>NUCLEOTIDE SEQUENCE [LARGE SCALE GENOMIC DNA]</scope>
    <source>
        <strain evidence="2 3">KUC8140</strain>
    </source>
</reference>
<name>A0A0H2RCR8_9AGAM</name>
<dbReference type="AlphaFoldDB" id="A0A0H2RCR8"/>
<dbReference type="SUPFAM" id="SSF81383">
    <property type="entry name" value="F-box domain"/>
    <property type="match status" value="1"/>
</dbReference>
<dbReference type="Proteomes" id="UP000053477">
    <property type="component" value="Unassembled WGS sequence"/>
</dbReference>
<dbReference type="OrthoDB" id="3217549at2759"/>
<organism evidence="2 3">
    <name type="scientific">Schizopora paradoxa</name>
    <dbReference type="NCBI Taxonomy" id="27342"/>
    <lineage>
        <taxon>Eukaryota</taxon>
        <taxon>Fungi</taxon>
        <taxon>Dikarya</taxon>
        <taxon>Basidiomycota</taxon>
        <taxon>Agaricomycotina</taxon>
        <taxon>Agaricomycetes</taxon>
        <taxon>Hymenochaetales</taxon>
        <taxon>Schizoporaceae</taxon>
        <taxon>Schizopora</taxon>
    </lineage>
</organism>
<feature type="domain" description="F-box" evidence="1">
    <location>
        <begin position="121"/>
        <end position="174"/>
    </location>
</feature>
<dbReference type="InParanoid" id="A0A0H2RCR8"/>
<dbReference type="Gene3D" id="1.20.1280.50">
    <property type="match status" value="1"/>
</dbReference>
<dbReference type="EMBL" id="KQ086050">
    <property type="protein sequence ID" value="KLO09630.1"/>
    <property type="molecule type" value="Genomic_DNA"/>
</dbReference>
<evidence type="ECO:0000259" key="1">
    <source>
        <dbReference type="Pfam" id="PF12937"/>
    </source>
</evidence>
<dbReference type="InterPro" id="IPR036047">
    <property type="entry name" value="F-box-like_dom_sf"/>
</dbReference>